<evidence type="ECO:0000256" key="2">
    <source>
        <dbReference type="ARBA" id="ARBA00022771"/>
    </source>
</evidence>
<protein>
    <recommendedName>
        <fullName evidence="10">FYVE-type domain-containing protein</fullName>
    </recommendedName>
</protein>
<keyword evidence="2 4" id="KW-0863">Zinc-finger</keyword>
<accession>A0A6G0W7M7</accession>
<dbReference type="InterPro" id="IPR023393">
    <property type="entry name" value="START-like_dom_sf"/>
</dbReference>
<keyword evidence="1" id="KW-0479">Metal-binding</keyword>
<dbReference type="GO" id="GO:0008289">
    <property type="term" value="F:lipid binding"/>
    <property type="evidence" value="ECO:0007669"/>
    <property type="project" value="InterPro"/>
</dbReference>
<dbReference type="PANTHER" id="PTHR13510">
    <property type="entry name" value="FYVE-FINGER-CONTAINING RAB5 EFFECTOR PROTEIN RABENOSYN-5-RELATED"/>
    <property type="match status" value="1"/>
</dbReference>
<comment type="caution">
    <text evidence="8">The sequence shown here is derived from an EMBL/GenBank/DDBJ whole genome shotgun (WGS) entry which is preliminary data.</text>
</comment>
<evidence type="ECO:0000256" key="5">
    <source>
        <dbReference type="SAM" id="MobiDB-lite"/>
    </source>
</evidence>
<dbReference type="InterPro" id="IPR052727">
    <property type="entry name" value="Rab4/Rab5_effector"/>
</dbReference>
<dbReference type="Proteomes" id="UP000481153">
    <property type="component" value="Unassembled WGS sequence"/>
</dbReference>
<dbReference type="InterPro" id="IPR013083">
    <property type="entry name" value="Znf_RING/FYVE/PHD"/>
</dbReference>
<dbReference type="VEuPathDB" id="FungiDB:AeMF1_018351"/>
<name>A0A6G0W7M7_9STRA</name>
<gene>
    <name evidence="8" type="ORF">Ae201684_017776</name>
</gene>
<feature type="compositionally biased region" description="Polar residues" evidence="5">
    <location>
        <begin position="369"/>
        <end position="381"/>
    </location>
</feature>
<feature type="domain" description="FYVE-type" evidence="6">
    <location>
        <begin position="272"/>
        <end position="327"/>
    </location>
</feature>
<proteinExistence type="predicted"/>
<evidence type="ECO:0000256" key="3">
    <source>
        <dbReference type="ARBA" id="ARBA00022833"/>
    </source>
</evidence>
<dbReference type="InterPro" id="IPR002913">
    <property type="entry name" value="START_lipid-bd_dom"/>
</dbReference>
<evidence type="ECO:0008006" key="10">
    <source>
        <dbReference type="Google" id="ProtNLM"/>
    </source>
</evidence>
<feature type="domain" description="START" evidence="7">
    <location>
        <begin position="100"/>
        <end position="229"/>
    </location>
</feature>
<dbReference type="InterPro" id="IPR017455">
    <property type="entry name" value="Znf_FYVE-rel"/>
</dbReference>
<reference evidence="8 9" key="1">
    <citation type="submission" date="2019-07" db="EMBL/GenBank/DDBJ databases">
        <title>Genomics analysis of Aphanomyces spp. identifies a new class of oomycete effector associated with host adaptation.</title>
        <authorList>
            <person name="Gaulin E."/>
        </authorList>
    </citation>
    <scope>NUCLEOTIDE SEQUENCE [LARGE SCALE GENOMIC DNA]</scope>
    <source>
        <strain evidence="8 9">ATCC 201684</strain>
    </source>
</reference>
<dbReference type="Pfam" id="PF01852">
    <property type="entry name" value="START"/>
    <property type="match status" value="1"/>
</dbReference>
<dbReference type="PROSITE" id="PS50178">
    <property type="entry name" value="ZF_FYVE"/>
    <property type="match status" value="1"/>
</dbReference>
<dbReference type="Gene3D" id="3.30.530.20">
    <property type="match status" value="1"/>
</dbReference>
<dbReference type="PROSITE" id="PS50848">
    <property type="entry name" value="START"/>
    <property type="match status" value="1"/>
</dbReference>
<dbReference type="GO" id="GO:0008270">
    <property type="term" value="F:zinc ion binding"/>
    <property type="evidence" value="ECO:0007669"/>
    <property type="project" value="UniProtKB-KW"/>
</dbReference>
<dbReference type="SUPFAM" id="SSF57903">
    <property type="entry name" value="FYVE/PHD zinc finger"/>
    <property type="match status" value="1"/>
</dbReference>
<evidence type="ECO:0000313" key="9">
    <source>
        <dbReference type="Proteomes" id="UP000481153"/>
    </source>
</evidence>
<feature type="region of interest" description="Disordered" evidence="5">
    <location>
        <begin position="362"/>
        <end position="381"/>
    </location>
</feature>
<sequence>MPVVEFPLPPNYFKCPPLSQYEIDQYTEIGRQSTHALIMKAKLQGGTYDWKLLKDHSELKIYKGHSHGSTNDAVLHCGVMEVIGELDECMELHRDDTTEEAREFTQWFGRAYMDVVTLYTVLPRHPDRPNDCIKIKWFLAKSPLNGLVVKRDFVMLESSLEFQVDGKRAWVRSYRSIDLAAVPDMRREFNCIRGSMYDMGYVMVESDRPGYLHMTYLADIDIKGKVPTWAHDHSLKFWLRSMFEVDRFLRENRLSRTLLLSKDQLCPLHLRNSCALCRRKFGPLRKKTNCFKCGEVLCRDCNRIWNVRVNGQPAKIRACVTCSLSNTPPPKRRPSWPAYGSMTPLRSTHLASTAGWSMDLDFEDHRDSTPTPGLTRTLTSE</sequence>
<evidence type="ECO:0000256" key="4">
    <source>
        <dbReference type="PROSITE-ProRule" id="PRU00091"/>
    </source>
</evidence>
<dbReference type="AlphaFoldDB" id="A0A6G0W7M7"/>
<dbReference type="EMBL" id="VJMJ01000312">
    <property type="protein sequence ID" value="KAF0723257.1"/>
    <property type="molecule type" value="Genomic_DNA"/>
</dbReference>
<evidence type="ECO:0000259" key="7">
    <source>
        <dbReference type="PROSITE" id="PS50848"/>
    </source>
</evidence>
<dbReference type="SUPFAM" id="SSF55961">
    <property type="entry name" value="Bet v1-like"/>
    <property type="match status" value="1"/>
</dbReference>
<evidence type="ECO:0000256" key="1">
    <source>
        <dbReference type="ARBA" id="ARBA00022723"/>
    </source>
</evidence>
<evidence type="ECO:0000259" key="6">
    <source>
        <dbReference type="PROSITE" id="PS50178"/>
    </source>
</evidence>
<dbReference type="PANTHER" id="PTHR13510:SF44">
    <property type="entry name" value="RABENOSYN-5"/>
    <property type="match status" value="1"/>
</dbReference>
<dbReference type="InterPro" id="IPR011011">
    <property type="entry name" value="Znf_FYVE_PHD"/>
</dbReference>
<evidence type="ECO:0000313" key="8">
    <source>
        <dbReference type="EMBL" id="KAF0723257.1"/>
    </source>
</evidence>
<dbReference type="Gene3D" id="3.30.40.10">
    <property type="entry name" value="Zinc/RING finger domain, C3HC4 (zinc finger)"/>
    <property type="match status" value="1"/>
</dbReference>
<keyword evidence="9" id="KW-1185">Reference proteome</keyword>
<keyword evidence="3" id="KW-0862">Zinc</keyword>
<organism evidence="8 9">
    <name type="scientific">Aphanomyces euteiches</name>
    <dbReference type="NCBI Taxonomy" id="100861"/>
    <lineage>
        <taxon>Eukaryota</taxon>
        <taxon>Sar</taxon>
        <taxon>Stramenopiles</taxon>
        <taxon>Oomycota</taxon>
        <taxon>Saprolegniomycetes</taxon>
        <taxon>Saprolegniales</taxon>
        <taxon>Verrucalvaceae</taxon>
        <taxon>Aphanomyces</taxon>
    </lineage>
</organism>